<evidence type="ECO:0000313" key="1">
    <source>
        <dbReference type="EMBL" id="KAI8542772.1"/>
    </source>
</evidence>
<dbReference type="Proteomes" id="UP001062846">
    <property type="component" value="Chromosome 8"/>
</dbReference>
<accession>A0ACC0MQL7</accession>
<organism evidence="1 2">
    <name type="scientific">Rhododendron molle</name>
    <name type="common">Chinese azalea</name>
    <name type="synonym">Azalea mollis</name>
    <dbReference type="NCBI Taxonomy" id="49168"/>
    <lineage>
        <taxon>Eukaryota</taxon>
        <taxon>Viridiplantae</taxon>
        <taxon>Streptophyta</taxon>
        <taxon>Embryophyta</taxon>
        <taxon>Tracheophyta</taxon>
        <taxon>Spermatophyta</taxon>
        <taxon>Magnoliopsida</taxon>
        <taxon>eudicotyledons</taxon>
        <taxon>Gunneridae</taxon>
        <taxon>Pentapetalae</taxon>
        <taxon>asterids</taxon>
        <taxon>Ericales</taxon>
        <taxon>Ericaceae</taxon>
        <taxon>Ericoideae</taxon>
        <taxon>Rhodoreae</taxon>
        <taxon>Rhododendron</taxon>
    </lineage>
</organism>
<dbReference type="EMBL" id="CM046395">
    <property type="protein sequence ID" value="KAI8542772.1"/>
    <property type="molecule type" value="Genomic_DNA"/>
</dbReference>
<sequence length="59" mass="6727">MMGHSTVRLLLCGYAGNNRYIFGPSLRNLSQTKNRSLHIQSTRILQTRTGTYRARSICI</sequence>
<reference evidence="1" key="1">
    <citation type="submission" date="2022-02" db="EMBL/GenBank/DDBJ databases">
        <title>Plant Genome Project.</title>
        <authorList>
            <person name="Zhang R.-G."/>
        </authorList>
    </citation>
    <scope>NUCLEOTIDE SEQUENCE</scope>
    <source>
        <strain evidence="1">AT1</strain>
    </source>
</reference>
<gene>
    <name evidence="1" type="ORF">RHMOL_Rhmol08G0165700</name>
</gene>
<evidence type="ECO:0000313" key="2">
    <source>
        <dbReference type="Proteomes" id="UP001062846"/>
    </source>
</evidence>
<protein>
    <submittedName>
        <fullName evidence="1">Uncharacterized protein</fullName>
    </submittedName>
</protein>
<name>A0ACC0MQL7_RHOML</name>
<proteinExistence type="predicted"/>
<keyword evidence="2" id="KW-1185">Reference proteome</keyword>
<comment type="caution">
    <text evidence="1">The sequence shown here is derived from an EMBL/GenBank/DDBJ whole genome shotgun (WGS) entry which is preliminary data.</text>
</comment>